<keyword evidence="1" id="KW-0175">Coiled coil</keyword>
<gene>
    <name evidence="3" type="primary">racA</name>
    <name evidence="3" type="ORF">BACCIP111883_02563</name>
</gene>
<keyword evidence="4" id="KW-1185">Reference proteome</keyword>
<dbReference type="CDD" id="cd04762">
    <property type="entry name" value="HTH_MerR-trunc"/>
    <property type="match status" value="1"/>
</dbReference>
<name>A0ABM8YP85_9BACI</name>
<dbReference type="InterPro" id="IPR000551">
    <property type="entry name" value="MerR-type_HTH_dom"/>
</dbReference>
<evidence type="ECO:0000256" key="1">
    <source>
        <dbReference type="SAM" id="Coils"/>
    </source>
</evidence>
<evidence type="ECO:0000313" key="3">
    <source>
        <dbReference type="EMBL" id="CAG9621790.1"/>
    </source>
</evidence>
<feature type="domain" description="HTH merR-type" evidence="2">
    <location>
        <begin position="5"/>
        <end position="52"/>
    </location>
</feature>
<feature type="coiled-coil region" evidence="1">
    <location>
        <begin position="79"/>
        <end position="139"/>
    </location>
</feature>
<dbReference type="SUPFAM" id="SSF46955">
    <property type="entry name" value="Putative DNA-binding domain"/>
    <property type="match status" value="1"/>
</dbReference>
<dbReference type="Pfam" id="PF13411">
    <property type="entry name" value="MerR_1"/>
    <property type="match status" value="1"/>
</dbReference>
<comment type="caution">
    <text evidence="3">The sequence shown here is derived from an EMBL/GenBank/DDBJ whole genome shotgun (WGS) entry which is preliminary data.</text>
</comment>
<dbReference type="InterPro" id="IPR009061">
    <property type="entry name" value="DNA-bd_dom_put_sf"/>
</dbReference>
<dbReference type="RefSeq" id="WP_230501685.1">
    <property type="nucleotide sequence ID" value="NZ_CAKJTJ010000013.1"/>
</dbReference>
<proteinExistence type="predicted"/>
<dbReference type="Proteomes" id="UP000789833">
    <property type="component" value="Unassembled WGS sequence"/>
</dbReference>
<dbReference type="EMBL" id="CAKJTJ010000013">
    <property type="protein sequence ID" value="CAG9621790.1"/>
    <property type="molecule type" value="Genomic_DNA"/>
</dbReference>
<evidence type="ECO:0000259" key="2">
    <source>
        <dbReference type="Pfam" id="PF13411"/>
    </source>
</evidence>
<protein>
    <submittedName>
        <fullName evidence="3">Chromosome-anchoring protein RacA</fullName>
    </submittedName>
</protein>
<evidence type="ECO:0000313" key="4">
    <source>
        <dbReference type="Proteomes" id="UP000789833"/>
    </source>
</evidence>
<sequence length="170" mass="19824">MLLKTHEVAKELGMAPRTVRKWVKEHDIPCTKNDYGHYVYNAEAIALLETLKGNTETAGTLDLFANGSMEKNREVSSPYNQQDKKIKILTERIMRTEQLLQQKADEVVSYQLLQQRKEIEELTQKVEILEEMLNDVQVKPTTKQETSHFFNQEPPFKNKRKNVFRAIFGL</sequence>
<organism evidence="3 4">
    <name type="scientific">Sutcliffiella rhizosphaerae</name>
    <dbReference type="NCBI Taxonomy" id="2880967"/>
    <lineage>
        <taxon>Bacteria</taxon>
        <taxon>Bacillati</taxon>
        <taxon>Bacillota</taxon>
        <taxon>Bacilli</taxon>
        <taxon>Bacillales</taxon>
        <taxon>Bacillaceae</taxon>
        <taxon>Sutcliffiella</taxon>
    </lineage>
</organism>
<dbReference type="Gene3D" id="1.10.1660.10">
    <property type="match status" value="1"/>
</dbReference>
<accession>A0ABM8YP85</accession>
<reference evidence="3 4" key="1">
    <citation type="submission" date="2021-10" db="EMBL/GenBank/DDBJ databases">
        <authorList>
            <person name="Criscuolo A."/>
        </authorList>
    </citation>
    <scope>NUCLEOTIDE SEQUENCE [LARGE SCALE GENOMIC DNA]</scope>
    <source>
        <strain evidence="4">CIP 111883</strain>
    </source>
</reference>